<keyword evidence="3" id="KW-1185">Reference proteome</keyword>
<dbReference type="Proteomes" id="UP001500668">
    <property type="component" value="Unassembled WGS sequence"/>
</dbReference>
<gene>
    <name evidence="2" type="ORF">GCM10010394_46750</name>
</gene>
<dbReference type="EMBL" id="BAAACA010000034">
    <property type="protein sequence ID" value="GAA0611600.1"/>
    <property type="molecule type" value="Genomic_DNA"/>
</dbReference>
<keyword evidence="1" id="KW-0472">Membrane</keyword>
<organism evidence="2 3">
    <name type="scientific">Streptomyces crystallinus</name>
    <dbReference type="NCBI Taxonomy" id="68191"/>
    <lineage>
        <taxon>Bacteria</taxon>
        <taxon>Bacillati</taxon>
        <taxon>Actinomycetota</taxon>
        <taxon>Actinomycetes</taxon>
        <taxon>Kitasatosporales</taxon>
        <taxon>Streptomycetaceae</taxon>
        <taxon>Streptomyces</taxon>
    </lineage>
</organism>
<evidence type="ECO:0000313" key="3">
    <source>
        <dbReference type="Proteomes" id="UP001500668"/>
    </source>
</evidence>
<evidence type="ECO:0000256" key="1">
    <source>
        <dbReference type="SAM" id="Phobius"/>
    </source>
</evidence>
<protein>
    <recommendedName>
        <fullName evidence="4">Integral membrane protein</fullName>
    </recommendedName>
</protein>
<proteinExistence type="predicted"/>
<feature type="transmembrane region" description="Helical" evidence="1">
    <location>
        <begin position="87"/>
        <end position="105"/>
    </location>
</feature>
<sequence length="114" mass="11680">MPTARDGSRRIAAAVSVLTVIAFVIASALLALVVGIPDTWWPHAAGAFAADTAHHDPCTPMMGPATAYCEHGAACPAPSRRDVAAEAWRLLPAGAGAGAVVLGLLRSAAGQRWR</sequence>
<comment type="caution">
    <text evidence="2">The sequence shown here is derived from an EMBL/GenBank/DDBJ whole genome shotgun (WGS) entry which is preliminary data.</text>
</comment>
<reference evidence="3" key="1">
    <citation type="journal article" date="2019" name="Int. J. Syst. Evol. Microbiol.">
        <title>The Global Catalogue of Microorganisms (GCM) 10K type strain sequencing project: providing services to taxonomists for standard genome sequencing and annotation.</title>
        <authorList>
            <consortium name="The Broad Institute Genomics Platform"/>
            <consortium name="The Broad Institute Genome Sequencing Center for Infectious Disease"/>
            <person name="Wu L."/>
            <person name="Ma J."/>
        </authorList>
    </citation>
    <scope>NUCLEOTIDE SEQUENCE [LARGE SCALE GENOMIC DNA]</scope>
    <source>
        <strain evidence="3">JCM 5067</strain>
    </source>
</reference>
<evidence type="ECO:0008006" key="4">
    <source>
        <dbReference type="Google" id="ProtNLM"/>
    </source>
</evidence>
<name>A0ABP3RL30_9ACTN</name>
<accession>A0ABP3RL30</accession>
<feature type="transmembrane region" description="Helical" evidence="1">
    <location>
        <begin position="12"/>
        <end position="36"/>
    </location>
</feature>
<evidence type="ECO:0000313" key="2">
    <source>
        <dbReference type="EMBL" id="GAA0611600.1"/>
    </source>
</evidence>
<keyword evidence="1" id="KW-0812">Transmembrane</keyword>
<keyword evidence="1" id="KW-1133">Transmembrane helix</keyword>